<dbReference type="EMBL" id="AEWJ01000041">
    <property type="protein sequence ID" value="EGD58733.1"/>
    <property type="molecule type" value="Genomic_DNA"/>
</dbReference>
<dbReference type="PROSITE" id="PS50198">
    <property type="entry name" value="PPIC_PPIASE_2"/>
    <property type="match status" value="1"/>
</dbReference>
<evidence type="ECO:0000256" key="5">
    <source>
        <dbReference type="ARBA" id="ARBA00023136"/>
    </source>
</evidence>
<comment type="similarity">
    <text evidence="7">Belongs to the PpiD chaperone family.</text>
</comment>
<dbReference type="Pfam" id="PF13145">
    <property type="entry name" value="Rotamase_2"/>
    <property type="match status" value="1"/>
</dbReference>
<evidence type="ECO:0000256" key="8">
    <source>
        <dbReference type="PROSITE-ProRule" id="PRU00278"/>
    </source>
</evidence>
<evidence type="ECO:0000256" key="6">
    <source>
        <dbReference type="ARBA" id="ARBA00023186"/>
    </source>
</evidence>
<evidence type="ECO:0000313" key="10">
    <source>
        <dbReference type="EMBL" id="EGD58733.1"/>
    </source>
</evidence>
<gene>
    <name evidence="10" type="ORF">Y88_0791</name>
</gene>
<organism evidence="10 11">
    <name type="scientific">Novosphingobium nitrogenifigens DSM 19370</name>
    <dbReference type="NCBI Taxonomy" id="983920"/>
    <lineage>
        <taxon>Bacteria</taxon>
        <taxon>Pseudomonadati</taxon>
        <taxon>Pseudomonadota</taxon>
        <taxon>Alphaproteobacteria</taxon>
        <taxon>Sphingomonadales</taxon>
        <taxon>Sphingomonadaceae</taxon>
        <taxon>Novosphingobium</taxon>
    </lineage>
</organism>
<dbReference type="GO" id="GO:0003755">
    <property type="term" value="F:peptidyl-prolyl cis-trans isomerase activity"/>
    <property type="evidence" value="ECO:0007669"/>
    <property type="project" value="UniProtKB-KW"/>
</dbReference>
<keyword evidence="11" id="KW-1185">Reference proteome</keyword>
<keyword evidence="2" id="KW-1003">Cell membrane</keyword>
<dbReference type="Pfam" id="PF13624">
    <property type="entry name" value="SurA_N_3"/>
    <property type="match status" value="1"/>
</dbReference>
<dbReference type="RefSeq" id="WP_008066302.1">
    <property type="nucleotide sequence ID" value="NZ_AQWK01000002.1"/>
</dbReference>
<reference evidence="10 11" key="1">
    <citation type="journal article" date="2012" name="J. Bacteriol.">
        <title>Draft Genome Sequence of Novosphingobium nitrogenifigens Y88T.</title>
        <authorList>
            <person name="Strabala T.J."/>
            <person name="Macdonald L."/>
            <person name="Liu V."/>
            <person name="Smit A.M."/>
        </authorList>
    </citation>
    <scope>NUCLEOTIDE SEQUENCE [LARGE SCALE GENOMIC DNA]</scope>
    <source>
        <strain evidence="10 11">DSM 19370</strain>
    </source>
</reference>
<keyword evidence="4" id="KW-1133">Transmembrane helix</keyword>
<dbReference type="AlphaFoldDB" id="F1Z9K9"/>
<dbReference type="InterPro" id="IPR027304">
    <property type="entry name" value="Trigger_fact/SurA_dom_sf"/>
</dbReference>
<evidence type="ECO:0000256" key="3">
    <source>
        <dbReference type="ARBA" id="ARBA00022692"/>
    </source>
</evidence>
<evidence type="ECO:0000256" key="7">
    <source>
        <dbReference type="ARBA" id="ARBA00038408"/>
    </source>
</evidence>
<evidence type="ECO:0000259" key="9">
    <source>
        <dbReference type="PROSITE" id="PS50198"/>
    </source>
</evidence>
<dbReference type="STRING" id="983920.Y88_0791"/>
<keyword evidence="8" id="KW-0413">Isomerase</keyword>
<keyword evidence="3" id="KW-0812">Transmembrane</keyword>
<dbReference type="HOGENOM" id="CLU_023843_2_1_5"/>
<keyword evidence="5" id="KW-0472">Membrane</keyword>
<dbReference type="GO" id="GO:0005886">
    <property type="term" value="C:plasma membrane"/>
    <property type="evidence" value="ECO:0007669"/>
    <property type="project" value="UniProtKB-SubCell"/>
</dbReference>
<dbReference type="Proteomes" id="UP000004728">
    <property type="component" value="Unassembled WGS sequence"/>
</dbReference>
<evidence type="ECO:0000256" key="4">
    <source>
        <dbReference type="ARBA" id="ARBA00022989"/>
    </source>
</evidence>
<dbReference type="SUPFAM" id="SSF109998">
    <property type="entry name" value="Triger factor/SurA peptide-binding domain-like"/>
    <property type="match status" value="1"/>
</dbReference>
<keyword evidence="8" id="KW-0697">Rotamase</keyword>
<feature type="domain" description="PpiC" evidence="9">
    <location>
        <begin position="232"/>
        <end position="360"/>
    </location>
</feature>
<dbReference type="OrthoDB" id="9768393at2"/>
<evidence type="ECO:0000313" key="11">
    <source>
        <dbReference type="Proteomes" id="UP000004728"/>
    </source>
</evidence>
<dbReference type="PANTHER" id="PTHR47529:SF1">
    <property type="entry name" value="PERIPLASMIC CHAPERONE PPID"/>
    <property type="match status" value="1"/>
</dbReference>
<dbReference type="Gene3D" id="1.10.4030.10">
    <property type="entry name" value="Porin chaperone SurA, peptide-binding domain"/>
    <property type="match status" value="1"/>
</dbReference>
<name>F1Z9K9_9SPHN</name>
<keyword evidence="6" id="KW-0143">Chaperone</keyword>
<dbReference type="InterPro" id="IPR052029">
    <property type="entry name" value="PpiD_chaperone"/>
</dbReference>
<accession>F1Z9K9</accession>
<dbReference type="eggNOG" id="COG0760">
    <property type="taxonomic scope" value="Bacteria"/>
</dbReference>
<comment type="caution">
    <text evidence="10">The sequence shown here is derived from an EMBL/GenBank/DDBJ whole genome shotgun (WGS) entry which is preliminary data.</text>
</comment>
<sequence>MLGFFRAIIKSRFGAVLGLVFLVLIVLAFAGADVSGLRTGNLFGGDDVATVGHTGISSRELDKTVRAAFDGERQRTPTLTMKDFVTSQNALEEVLSGLIDRAAVQEWGQKNGIGVSDRLIDSEIAKLPAFQGPDGKFSQQVYNQLIAQRGLTDKQVREDIAKGLMGKLIMAGASEGAAMPNGVAQRYAELLKEKRSGGILMLPSQAFAPKAPATDQQVADFYKANIVRYQRPERRTIRYVLVDEAAIKNLGAPSDADIQKRYQANAALYAPNETRSITQVILPSQSAAQAFAADLAGGKTIEAAAAAKGLAPAKIADRTHDQLVSDTSKAVADAVFSAQQGKLITPTKGALGWSVARVDAIKKNPGKTLDQARAEIVLALTAERHKAAMTDLAARIGEQAENGTSLTDIVKAYGLTIQTTDPVQADGSNPAKPGDKLSPDVQGLVQAAFAMEHEGQPQVAGLPNGLRFAVFDVGAITPAAPAALAEIKAQVAADWARAQGAAAAAAAADKVLAAVAKKTPLDVAVKSLGLPLPPIDKVAMTREQLTQMQPRVPAPYALMFSMTKGSAKKLAAPNQAGWLVIALDNVENGTVAPNDPLIAQAAGQLGQVAGREYADELRTAITHEIGSKRNEATLRTVREALVGAQ</sequence>
<evidence type="ECO:0000256" key="2">
    <source>
        <dbReference type="ARBA" id="ARBA00022475"/>
    </source>
</evidence>
<dbReference type="InterPro" id="IPR000297">
    <property type="entry name" value="PPIase_PpiC"/>
</dbReference>
<proteinExistence type="inferred from homology"/>
<dbReference type="FunCoup" id="F1Z9K9">
    <property type="interactions" value="193"/>
</dbReference>
<dbReference type="InParanoid" id="F1Z9K9"/>
<evidence type="ECO:0000256" key="1">
    <source>
        <dbReference type="ARBA" id="ARBA00004401"/>
    </source>
</evidence>
<dbReference type="PANTHER" id="PTHR47529">
    <property type="entry name" value="PEPTIDYL-PROLYL CIS-TRANS ISOMERASE D"/>
    <property type="match status" value="1"/>
</dbReference>
<comment type="subcellular location">
    <subcellularLocation>
        <location evidence="1">Cell membrane</location>
        <topology evidence="1">Single-pass type II membrane protein</topology>
    </subcellularLocation>
</comment>
<protein>
    <recommendedName>
        <fullName evidence="9">PpiC domain-containing protein</fullName>
    </recommendedName>
</protein>